<evidence type="ECO:0000313" key="2">
    <source>
        <dbReference type="EMBL" id="KAK8481641.1"/>
    </source>
</evidence>
<feature type="compositionally biased region" description="Polar residues" evidence="1">
    <location>
        <begin position="1"/>
        <end position="11"/>
    </location>
</feature>
<organism evidence="2 3">
    <name type="scientific">Hibiscus sabdariffa</name>
    <name type="common">roselle</name>
    <dbReference type="NCBI Taxonomy" id="183260"/>
    <lineage>
        <taxon>Eukaryota</taxon>
        <taxon>Viridiplantae</taxon>
        <taxon>Streptophyta</taxon>
        <taxon>Embryophyta</taxon>
        <taxon>Tracheophyta</taxon>
        <taxon>Spermatophyta</taxon>
        <taxon>Magnoliopsida</taxon>
        <taxon>eudicotyledons</taxon>
        <taxon>Gunneridae</taxon>
        <taxon>Pentapetalae</taxon>
        <taxon>rosids</taxon>
        <taxon>malvids</taxon>
        <taxon>Malvales</taxon>
        <taxon>Malvaceae</taxon>
        <taxon>Malvoideae</taxon>
        <taxon>Hibiscus</taxon>
    </lineage>
</organism>
<dbReference type="Proteomes" id="UP001396334">
    <property type="component" value="Unassembled WGS sequence"/>
</dbReference>
<feature type="compositionally biased region" description="Polar residues" evidence="1">
    <location>
        <begin position="31"/>
        <end position="42"/>
    </location>
</feature>
<feature type="compositionally biased region" description="Basic and acidic residues" evidence="1">
    <location>
        <begin position="309"/>
        <end position="320"/>
    </location>
</feature>
<feature type="region of interest" description="Disordered" evidence="1">
    <location>
        <begin position="285"/>
        <end position="326"/>
    </location>
</feature>
<gene>
    <name evidence="2" type="ORF">V6N11_048046</name>
</gene>
<reference evidence="2 3" key="1">
    <citation type="journal article" date="2024" name="G3 (Bethesda)">
        <title>Genome assembly of Hibiscus sabdariffa L. provides insights into metabolisms of medicinal natural products.</title>
        <authorList>
            <person name="Kim T."/>
        </authorList>
    </citation>
    <scope>NUCLEOTIDE SEQUENCE [LARGE SCALE GENOMIC DNA]</scope>
    <source>
        <strain evidence="2">TK-2024</strain>
        <tissue evidence="2">Old leaves</tissue>
    </source>
</reference>
<comment type="caution">
    <text evidence="2">The sequence shown here is derived from an EMBL/GenBank/DDBJ whole genome shotgun (WGS) entry which is preliminary data.</text>
</comment>
<accession>A0ABR1ZLW7</accession>
<name>A0ABR1ZLW7_9ROSI</name>
<dbReference type="EMBL" id="JBBPBN010000874">
    <property type="protein sequence ID" value="KAK8481641.1"/>
    <property type="molecule type" value="Genomic_DNA"/>
</dbReference>
<proteinExistence type="predicted"/>
<evidence type="ECO:0000313" key="3">
    <source>
        <dbReference type="Proteomes" id="UP001396334"/>
    </source>
</evidence>
<evidence type="ECO:0000256" key="1">
    <source>
        <dbReference type="SAM" id="MobiDB-lite"/>
    </source>
</evidence>
<keyword evidence="3" id="KW-1185">Reference proteome</keyword>
<feature type="region of interest" description="Disordered" evidence="1">
    <location>
        <begin position="1"/>
        <end position="47"/>
    </location>
</feature>
<sequence length="326" mass="35507">METQNPNSDSGVLTYLNIDGRPSDQHAGFDSLQSLEWPSSPTLLEDQPLVNKNKNDIGMDMNGDIAAMDADGEERRPEIVTIRDDVGGVLEKGSVNTITGKTQVEVSEDNLFGPWMVAENQHRRVVTEGRLFTTAKAPNTVGEGSHFGVLQMDEDTEFLQRVEPIQSNHEKWSKSRTGDPSLVKVVLSLGGNTASSVIYKPRISTGKHEAIVITEQGIQSVGTTNARERRARTVGVKTILGTAGHISKGRKSSEAPIVGNRGVSEFIEDLSDRLDTTLDHIMPNPSLSLMEMDRGENGLGGTEVSSSDNDSRYNEDHGDEVIPVEQ</sequence>
<protein>
    <submittedName>
        <fullName evidence="2">Uncharacterized protein</fullName>
    </submittedName>
</protein>